<keyword evidence="3" id="KW-0813">Transport</keyword>
<evidence type="ECO:0000256" key="8">
    <source>
        <dbReference type="ARBA" id="ARBA00022840"/>
    </source>
</evidence>
<reference evidence="14 15" key="1">
    <citation type="submission" date="2016-12" db="EMBL/GenBank/DDBJ databases">
        <title>The genomes of Aspergillus section Nigri reveals drivers in fungal speciation.</title>
        <authorList>
            <consortium name="DOE Joint Genome Institute"/>
            <person name="Vesth T.C."/>
            <person name="Nybo J."/>
            <person name="Theobald S."/>
            <person name="Brandl J."/>
            <person name="Frisvad J.C."/>
            <person name="Nielsen K.F."/>
            <person name="Lyhne E.K."/>
            <person name="Kogle M.E."/>
            <person name="Kuo A."/>
            <person name="Riley R."/>
            <person name="Clum A."/>
            <person name="Nolan M."/>
            <person name="Lipzen A."/>
            <person name="Salamov A."/>
            <person name="Henrissat B."/>
            <person name="Wiebenga A."/>
            <person name="De Vries R.P."/>
            <person name="Grigoriev I.V."/>
            <person name="Mortensen U.H."/>
            <person name="Andersen M.R."/>
            <person name="Baker S.E."/>
        </authorList>
    </citation>
    <scope>NUCLEOTIDE SEQUENCE [LARGE SCALE GENOMIC DNA]</scope>
    <source>
        <strain evidence="14 15">CBS 115572</strain>
    </source>
</reference>
<evidence type="ECO:0000313" key="14">
    <source>
        <dbReference type="EMBL" id="PWY94884.1"/>
    </source>
</evidence>
<feature type="transmembrane region" description="Helical" evidence="11">
    <location>
        <begin position="783"/>
        <end position="808"/>
    </location>
</feature>
<keyword evidence="4" id="KW-1003">Cell membrane</keyword>
<dbReference type="GO" id="GO:0090374">
    <property type="term" value="P:oligopeptide export from mitochondrion"/>
    <property type="evidence" value="ECO:0007669"/>
    <property type="project" value="TreeGrafter"/>
</dbReference>
<gene>
    <name evidence="14" type="ORF">BO94DRAFT_563410</name>
</gene>
<dbReference type="PROSITE" id="PS00211">
    <property type="entry name" value="ABC_TRANSPORTER_1"/>
    <property type="match status" value="2"/>
</dbReference>
<comment type="subcellular location">
    <subcellularLocation>
        <location evidence="1">Cell membrane</location>
        <topology evidence="1">Multi-pass membrane protein</topology>
    </subcellularLocation>
</comment>
<dbReference type="Proteomes" id="UP000246702">
    <property type="component" value="Unassembled WGS sequence"/>
</dbReference>
<dbReference type="InterPro" id="IPR039421">
    <property type="entry name" value="Type_1_exporter"/>
</dbReference>
<evidence type="ECO:0000256" key="10">
    <source>
        <dbReference type="ARBA" id="ARBA00023136"/>
    </source>
</evidence>
<organism evidence="14 15">
    <name type="scientific">Aspergillus sclerotioniger CBS 115572</name>
    <dbReference type="NCBI Taxonomy" id="1450535"/>
    <lineage>
        <taxon>Eukaryota</taxon>
        <taxon>Fungi</taxon>
        <taxon>Dikarya</taxon>
        <taxon>Ascomycota</taxon>
        <taxon>Pezizomycotina</taxon>
        <taxon>Eurotiomycetes</taxon>
        <taxon>Eurotiomycetidae</taxon>
        <taxon>Eurotiales</taxon>
        <taxon>Aspergillaceae</taxon>
        <taxon>Aspergillus</taxon>
        <taxon>Aspergillus subgen. Circumdati</taxon>
    </lineage>
</organism>
<feature type="transmembrane region" description="Helical" evidence="11">
    <location>
        <begin position="888"/>
        <end position="907"/>
    </location>
</feature>
<feature type="domain" description="ABC transmembrane type-1" evidence="13">
    <location>
        <begin position="34"/>
        <end position="328"/>
    </location>
</feature>
<keyword evidence="14" id="KW-0378">Hydrolase</keyword>
<evidence type="ECO:0000259" key="12">
    <source>
        <dbReference type="PROSITE" id="PS50893"/>
    </source>
</evidence>
<keyword evidence="7" id="KW-0547">Nucleotide-binding</keyword>
<dbReference type="PANTHER" id="PTHR43394:SF11">
    <property type="entry name" value="ATP-BINDING CASSETTE TRANSPORTER"/>
    <property type="match status" value="1"/>
</dbReference>
<dbReference type="PROSITE" id="PS50893">
    <property type="entry name" value="ABC_TRANSPORTER_2"/>
    <property type="match status" value="2"/>
</dbReference>
<keyword evidence="5 11" id="KW-0812">Transmembrane</keyword>
<dbReference type="Pfam" id="PF00664">
    <property type="entry name" value="ABC_membrane"/>
    <property type="match status" value="2"/>
</dbReference>
<dbReference type="FunFam" id="3.40.50.300:FF:000913">
    <property type="entry name" value="ABC multidrug transporter SitT"/>
    <property type="match status" value="1"/>
</dbReference>
<sequence length="1331" mass="144918">MRSWKWLVPTKADLKKFFAYIHLLFSLDYTMFDVFLIVCGVPFPLLGIVFGDLINDLNSTTCSTSSSASSELSSSVRTKVLYVVYITIANFFIIYIYTSCWCLVSERLARRYRRRYFESVIRQDMDFIESLPSGDVISRLVSDIETVQMGSSEKVGLVIATVSYFVTSYIVAFIKVPKIAGILISVVPCFLLMSLVGGHFIKKYASRVTANINAATSIASSSLSHLTLVHTFNANDRLEQRFATYLSRSSMDALKKAGTHAAQLGFLYFVAYSANALAFWEGSQMISDSVASSNSGISVGAVYTVIFVLIDASFILSQVAPFIHVFASAAGASERLLAVINRQSAIDGTAEEGDKTARFGEESIEFHDVHFSYPARPDVPVLQGMSFVIPPKKHTAIVGPSGGGKSTVVSLLERFYDPKSGEVMIGGKSFRDLNVRHLRSNIGFVQQGPSLLDRTILENIAYGLVSSSAETHRRLAPLILDSSLPDLTEKIREGMSETNALTGFDSCVAEIVQLVRQAAASANALNFIDALPHGFATNVGTAGNQLSGGQKQRIALARALVREPCLLILDEATAALDSTSEQLIQAALAKVSKRITTVSIAHRLATAKDAHKIVVVQAGRVTEEGSHAELVAQGGVYADMVRLQNLGNLSVEDLQTPKDMIRNAPTTSSLHESVQPTDEKEALVGIGGSDVTDDTMVVEMPPASKDGTDGSKKQKKKHKRSTWFTIKYTFSLIRTNMPLISLGLCMSVIIGGSYSAEAIVFGHTVGSLSPCRPSAAIRDSGDLYGLLFFILALVELTANVVGGCAFGWAADKILYRIRVLSLRSLLNQTIQWHGMEERTPGTLITYITGDAASLSGITGSTIGLLLATAVNLVAGLVISFAIAWKITIVLFPTIPILLVAGMMKLRVQAKYAERHQKAFAQATAITVEAVDNIRAVAAFSLEKQSQEVFGRALRRPYRDTMKAIAHGNAWLALAFSISNLVYALAYWWGSRQVASGLYSQTQFFIVLPALLFSTQSCGQMFALAPDISKARLASSNIVDLLTTRSAEEELAPGSMQSFQFPSSLLEEKATVQDVEAAEKPHCTTRRTNDNGIGAQLRGVHFTYPNRPERPILRGLNIDIKPGQFCALVGPSGSGKSTTFAMLERFYRPASGSVIIDGIDVTRQLGTEFRDDIALVPQENVLFEGTVAFNIGLGACPGHEARQEEIEEACRMANIHDVIMSLPDGYQTMCSHDGKQFSGGQRQRLSIARALVRKPRLLLLDESTSALDVESEKKIQEALATLAGRTTIVAIAHRLNTIHRADRIYLIEEGRCAEQGTHQELIQRSETYRTST</sequence>
<feature type="domain" description="ABC transmembrane type-1" evidence="13">
    <location>
        <begin position="742"/>
        <end position="1029"/>
    </location>
</feature>
<feature type="transmembrane region" description="Helical" evidence="11">
    <location>
        <begin position="261"/>
        <end position="280"/>
    </location>
</feature>
<dbReference type="Gene3D" id="1.20.1560.10">
    <property type="entry name" value="ABC transporter type 1, transmembrane domain"/>
    <property type="match status" value="1"/>
</dbReference>
<dbReference type="CDD" id="cd18577">
    <property type="entry name" value="ABC_6TM_Pgp_ABCB1_D1_like"/>
    <property type="match status" value="1"/>
</dbReference>
<dbReference type="PROSITE" id="PS50929">
    <property type="entry name" value="ABC_TM1F"/>
    <property type="match status" value="2"/>
</dbReference>
<dbReference type="Gene3D" id="3.40.50.300">
    <property type="entry name" value="P-loop containing nucleotide triphosphate hydrolases"/>
    <property type="match status" value="2"/>
</dbReference>
<dbReference type="InterPro" id="IPR003593">
    <property type="entry name" value="AAA+_ATPase"/>
</dbReference>
<evidence type="ECO:0000256" key="3">
    <source>
        <dbReference type="ARBA" id="ARBA00022448"/>
    </source>
</evidence>
<dbReference type="OrthoDB" id="6500128at2759"/>
<evidence type="ECO:0000256" key="9">
    <source>
        <dbReference type="ARBA" id="ARBA00022989"/>
    </source>
</evidence>
<keyword evidence="8" id="KW-0067">ATP-binding</keyword>
<dbReference type="GO" id="GO:0015421">
    <property type="term" value="F:ABC-type oligopeptide transporter activity"/>
    <property type="evidence" value="ECO:0007669"/>
    <property type="project" value="TreeGrafter"/>
</dbReference>
<accession>A0A317X8E9</accession>
<feature type="transmembrane region" description="Helical" evidence="11">
    <location>
        <begin position="20"/>
        <end position="43"/>
    </location>
</feature>
<evidence type="ECO:0000256" key="11">
    <source>
        <dbReference type="SAM" id="Phobius"/>
    </source>
</evidence>
<evidence type="ECO:0000256" key="2">
    <source>
        <dbReference type="ARBA" id="ARBA00007577"/>
    </source>
</evidence>
<dbReference type="SUPFAM" id="SSF90123">
    <property type="entry name" value="ABC transporter transmembrane region"/>
    <property type="match status" value="2"/>
</dbReference>
<comment type="caution">
    <text evidence="14">The sequence shown here is derived from an EMBL/GenBank/DDBJ whole genome shotgun (WGS) entry which is preliminary data.</text>
</comment>
<dbReference type="RefSeq" id="XP_025471645.1">
    <property type="nucleotide sequence ID" value="XM_025614356.1"/>
</dbReference>
<feature type="transmembrane region" description="Helical" evidence="11">
    <location>
        <begin position="80"/>
        <end position="104"/>
    </location>
</feature>
<feature type="transmembrane region" description="Helical" evidence="11">
    <location>
        <begin position="300"/>
        <end position="327"/>
    </location>
</feature>
<dbReference type="EMBL" id="MSFK01000004">
    <property type="protein sequence ID" value="PWY94884.1"/>
    <property type="molecule type" value="Genomic_DNA"/>
</dbReference>
<name>A0A317X8E9_9EURO</name>
<dbReference type="FunFam" id="1.20.1560.10:FF:000057">
    <property type="entry name" value="ABC multidrug transporter SitT"/>
    <property type="match status" value="1"/>
</dbReference>
<dbReference type="GeneID" id="37116499"/>
<dbReference type="Pfam" id="PF00005">
    <property type="entry name" value="ABC_tran"/>
    <property type="match status" value="2"/>
</dbReference>
<feature type="transmembrane region" description="Helical" evidence="11">
    <location>
        <begin position="739"/>
        <end position="763"/>
    </location>
</feature>
<dbReference type="SMART" id="SM00382">
    <property type="entry name" value="AAA"/>
    <property type="match status" value="2"/>
</dbReference>
<dbReference type="GO" id="GO:0005743">
    <property type="term" value="C:mitochondrial inner membrane"/>
    <property type="evidence" value="ECO:0007669"/>
    <property type="project" value="TreeGrafter"/>
</dbReference>
<feature type="transmembrane region" description="Helical" evidence="11">
    <location>
        <begin position="968"/>
        <end position="989"/>
    </location>
</feature>
<keyword evidence="9 11" id="KW-1133">Transmembrane helix</keyword>
<dbReference type="GO" id="GO:0005886">
    <property type="term" value="C:plasma membrane"/>
    <property type="evidence" value="ECO:0007669"/>
    <property type="project" value="UniProtKB-SubCell"/>
</dbReference>
<evidence type="ECO:0000313" key="15">
    <source>
        <dbReference type="Proteomes" id="UP000246702"/>
    </source>
</evidence>
<dbReference type="InterPro" id="IPR027417">
    <property type="entry name" value="P-loop_NTPase"/>
</dbReference>
<dbReference type="CDD" id="cd18578">
    <property type="entry name" value="ABC_6TM_Pgp_ABCB1_D2_like"/>
    <property type="match status" value="1"/>
</dbReference>
<protein>
    <submittedName>
        <fullName evidence="14">P-loop containing nucleoside triphosphate hydrolase protein</fullName>
    </submittedName>
</protein>
<dbReference type="InterPro" id="IPR017871">
    <property type="entry name" value="ABC_transporter-like_CS"/>
</dbReference>
<keyword evidence="15" id="KW-1185">Reference proteome</keyword>
<dbReference type="GO" id="GO:0016887">
    <property type="term" value="F:ATP hydrolysis activity"/>
    <property type="evidence" value="ECO:0007669"/>
    <property type="project" value="InterPro"/>
</dbReference>
<dbReference type="PANTHER" id="PTHR43394">
    <property type="entry name" value="ATP-DEPENDENT PERMEASE MDL1, MITOCHONDRIAL"/>
    <property type="match status" value="1"/>
</dbReference>
<proteinExistence type="inferred from homology"/>
<feature type="transmembrane region" description="Helical" evidence="11">
    <location>
        <begin position="155"/>
        <end position="174"/>
    </location>
</feature>
<feature type="transmembrane region" description="Helical" evidence="11">
    <location>
        <begin position="862"/>
        <end position="882"/>
    </location>
</feature>
<keyword evidence="6" id="KW-0677">Repeat</keyword>
<dbReference type="GO" id="GO:0005524">
    <property type="term" value="F:ATP binding"/>
    <property type="evidence" value="ECO:0007669"/>
    <property type="project" value="UniProtKB-KW"/>
</dbReference>
<dbReference type="InterPro" id="IPR036640">
    <property type="entry name" value="ABC1_TM_sf"/>
</dbReference>
<keyword evidence="10 11" id="KW-0472">Membrane</keyword>
<evidence type="ECO:0000256" key="4">
    <source>
        <dbReference type="ARBA" id="ARBA00022475"/>
    </source>
</evidence>
<feature type="transmembrane region" description="Helical" evidence="11">
    <location>
        <begin position="180"/>
        <end position="201"/>
    </location>
</feature>
<evidence type="ECO:0000256" key="6">
    <source>
        <dbReference type="ARBA" id="ARBA00022737"/>
    </source>
</evidence>
<dbReference type="InterPro" id="IPR003439">
    <property type="entry name" value="ABC_transporter-like_ATP-bd"/>
</dbReference>
<comment type="similarity">
    <text evidence="2">Belongs to the ABC transporter superfamily. ABCB family. Multidrug resistance exporter (TC 3.A.1.201) subfamily.</text>
</comment>
<feature type="domain" description="ABC transporter" evidence="12">
    <location>
        <begin position="364"/>
        <end position="643"/>
    </location>
</feature>
<dbReference type="SUPFAM" id="SSF52540">
    <property type="entry name" value="P-loop containing nucleoside triphosphate hydrolases"/>
    <property type="match status" value="2"/>
</dbReference>
<dbReference type="InterPro" id="IPR011527">
    <property type="entry name" value="ABC1_TM_dom"/>
</dbReference>
<evidence type="ECO:0000256" key="1">
    <source>
        <dbReference type="ARBA" id="ARBA00004651"/>
    </source>
</evidence>
<evidence type="ECO:0000259" key="13">
    <source>
        <dbReference type="PROSITE" id="PS50929"/>
    </source>
</evidence>
<evidence type="ECO:0000256" key="7">
    <source>
        <dbReference type="ARBA" id="ARBA00022741"/>
    </source>
</evidence>
<feature type="domain" description="ABC transporter" evidence="12">
    <location>
        <begin position="1094"/>
        <end position="1331"/>
    </location>
</feature>
<evidence type="ECO:0000256" key="5">
    <source>
        <dbReference type="ARBA" id="ARBA00022692"/>
    </source>
</evidence>
<dbReference type="STRING" id="1450535.A0A317X8E9"/>